<evidence type="ECO:0000313" key="1">
    <source>
        <dbReference type="EMBL" id="AUW43141.1"/>
    </source>
</evidence>
<reference evidence="1 2" key="1">
    <citation type="submission" date="2017-11" db="EMBL/GenBank/DDBJ databases">
        <title>Complete genome of Rhizobium leguminosarum Norway, an ineffective micro-symbiont.</title>
        <authorList>
            <person name="Hoffrichter A."/>
            <person name="Liang J."/>
            <person name="Brachmann A."/>
            <person name="Marin M."/>
        </authorList>
    </citation>
    <scope>NUCLEOTIDE SEQUENCE [LARGE SCALE GENOMIC DNA]</scope>
    <source>
        <strain evidence="1 2">Norway</strain>
    </source>
</reference>
<dbReference type="Proteomes" id="UP000238523">
    <property type="component" value="Chromosome"/>
</dbReference>
<name>A0A2K9Z4W3_RHILE</name>
<accession>A0A2K9Z4W3</accession>
<dbReference type="EMBL" id="CP025012">
    <property type="protein sequence ID" value="AUW43141.1"/>
    <property type="molecule type" value="Genomic_DNA"/>
</dbReference>
<dbReference type="AlphaFoldDB" id="A0A2K9Z4W3"/>
<proteinExistence type="predicted"/>
<protein>
    <submittedName>
        <fullName evidence="1">Uncharacterized protein</fullName>
    </submittedName>
</protein>
<gene>
    <name evidence="1" type="ORF">CUJ84_Chr002792</name>
</gene>
<sequence>MPAIMQTPDINGGIASNAKPKWKVSINKSLWLKALLPPALRAPMLQLLRELGTIHEQDNHCIRGGRGSGRLRQTS</sequence>
<organism evidence="1 2">
    <name type="scientific">Rhizobium leguminosarum</name>
    <dbReference type="NCBI Taxonomy" id="384"/>
    <lineage>
        <taxon>Bacteria</taxon>
        <taxon>Pseudomonadati</taxon>
        <taxon>Pseudomonadota</taxon>
        <taxon>Alphaproteobacteria</taxon>
        <taxon>Hyphomicrobiales</taxon>
        <taxon>Rhizobiaceae</taxon>
        <taxon>Rhizobium/Agrobacterium group</taxon>
        <taxon>Rhizobium</taxon>
    </lineage>
</organism>
<evidence type="ECO:0000313" key="2">
    <source>
        <dbReference type="Proteomes" id="UP000238523"/>
    </source>
</evidence>